<dbReference type="EMBL" id="JAAXPF010000004">
    <property type="protein sequence ID" value="NKY68716.1"/>
    <property type="molecule type" value="Genomic_DNA"/>
</dbReference>
<dbReference type="InterPro" id="IPR036265">
    <property type="entry name" value="HIT-like_sf"/>
</dbReference>
<evidence type="ECO:0000313" key="3">
    <source>
        <dbReference type="EMBL" id="NKY68716.1"/>
    </source>
</evidence>
<gene>
    <name evidence="3" type="ORF">HF989_04930</name>
    <name evidence="2" type="ORF">JOF50_000811</name>
</gene>
<dbReference type="Gene3D" id="3.30.428.10">
    <property type="entry name" value="HIT-like"/>
    <property type="match status" value="1"/>
</dbReference>
<dbReference type="InterPro" id="IPR032576">
    <property type="entry name" value="DUF4921"/>
</dbReference>
<proteinExistence type="predicted"/>
<sequence length="447" mass="49188">MFDPSVDPAHARNRALRSTADGTVKQVNPFTGEQVWTVPGRASQPLTHVSASPAPLEPGAHAAACDLCEANKLRTPPERSRLVADGDGFAILRDVMPDELDATGAEFRRVPNRFEIVPYDYWQRNYGYTMPAARRAHMERYLADPAGRSHVLQTARARLDAAGHDTDVTDEQLLELAPAYFGGGHDVIIARRHYVDGADNSAQLAGSGQLSAEEHYRFIAFTVDALRDLVQRHTYARYVAVFQNWLSPAGASKEHLHKQLVAIDEYGPVVEAEALGLRRNANLFNDFGVDLAFSQGLVIADNDHAILVAGVGHRFPTMTVYAKSRVCEPWEHAPEEVRAVSDLLHAAHAATGAQVATNEEWHYRPVGLDVAMPWRINVKWRVSTPAGFEGATQIYVNTVSPFDVRDQVTDALRALRGRGHVSASIRIGEECVPAPNLLRYNPGLDSD</sequence>
<dbReference type="Proteomes" id="UP001549139">
    <property type="component" value="Unassembled WGS sequence"/>
</dbReference>
<dbReference type="GO" id="GO:0016779">
    <property type="term" value="F:nucleotidyltransferase activity"/>
    <property type="evidence" value="ECO:0007669"/>
    <property type="project" value="UniProtKB-KW"/>
</dbReference>
<dbReference type="Proteomes" id="UP000554284">
    <property type="component" value="Unassembled WGS sequence"/>
</dbReference>
<organism evidence="3 4">
    <name type="scientific">Corynebacterium mucifaciens</name>
    <dbReference type="NCBI Taxonomy" id="57171"/>
    <lineage>
        <taxon>Bacteria</taxon>
        <taxon>Bacillati</taxon>
        <taxon>Actinomycetota</taxon>
        <taxon>Actinomycetes</taxon>
        <taxon>Mycobacteriales</taxon>
        <taxon>Corynebacteriaceae</taxon>
        <taxon>Corynebacterium</taxon>
    </lineage>
</organism>
<keyword evidence="5" id="KW-1185">Reference proteome</keyword>
<dbReference type="Pfam" id="PF16268">
    <property type="entry name" value="DUF4921"/>
    <property type="match status" value="1"/>
</dbReference>
<comment type="caution">
    <text evidence="3">The sequence shown here is derived from an EMBL/GenBank/DDBJ whole genome shotgun (WGS) entry which is preliminary data.</text>
</comment>
<name>A0A7X6REI1_9CORY</name>
<reference evidence="3 4" key="1">
    <citation type="submission" date="2020-04" db="EMBL/GenBank/DDBJ databases">
        <title>MicrobeNet Type strains.</title>
        <authorList>
            <person name="Nicholson A.C."/>
        </authorList>
    </citation>
    <scope>NUCLEOTIDE SEQUENCE [LARGE SCALE GENOMIC DNA]</scope>
    <source>
        <strain evidence="3 4">ATCC 700355</strain>
    </source>
</reference>
<dbReference type="RefSeq" id="WP_168684423.1">
    <property type="nucleotide sequence ID" value="NZ_JAAXPF010000004.1"/>
</dbReference>
<keyword evidence="2" id="KW-0548">Nucleotidyltransferase</keyword>
<keyword evidence="2" id="KW-0808">Transferase</keyword>
<dbReference type="EMBL" id="JBEPNZ010000001">
    <property type="protein sequence ID" value="MET3944012.1"/>
    <property type="molecule type" value="Genomic_DNA"/>
</dbReference>
<feature type="domain" description="DUF4921" evidence="1">
    <location>
        <begin position="20"/>
        <end position="440"/>
    </location>
</feature>
<dbReference type="AlphaFoldDB" id="A0A7X6REI1"/>
<protein>
    <submittedName>
        <fullName evidence="3">DUF4921 family protein</fullName>
    </submittedName>
    <submittedName>
        <fullName evidence="2">Galactose-1-phosphate uridylyltransferase</fullName>
    </submittedName>
</protein>
<evidence type="ECO:0000259" key="1">
    <source>
        <dbReference type="Pfam" id="PF16268"/>
    </source>
</evidence>
<reference evidence="2 5" key="2">
    <citation type="submission" date="2024-06" db="EMBL/GenBank/DDBJ databases">
        <title>Sequencing the genomes of 1000 actinobacteria strains.</title>
        <authorList>
            <person name="Klenk H.-P."/>
        </authorList>
    </citation>
    <scope>NUCLEOTIDE SEQUENCE [LARGE SCALE GENOMIC DNA]</scope>
    <source>
        <strain evidence="2 5">DSM 44265</strain>
    </source>
</reference>
<evidence type="ECO:0000313" key="5">
    <source>
        <dbReference type="Proteomes" id="UP001549139"/>
    </source>
</evidence>
<evidence type="ECO:0000313" key="4">
    <source>
        <dbReference type="Proteomes" id="UP000554284"/>
    </source>
</evidence>
<dbReference type="SUPFAM" id="SSF54197">
    <property type="entry name" value="HIT-like"/>
    <property type="match status" value="1"/>
</dbReference>
<evidence type="ECO:0000313" key="2">
    <source>
        <dbReference type="EMBL" id="MET3944012.1"/>
    </source>
</evidence>
<accession>A0A7X6REI1</accession>